<protein>
    <recommendedName>
        <fullName evidence="2">Acyltransferase 3 domain-containing protein</fullName>
    </recommendedName>
</protein>
<gene>
    <name evidence="3" type="ORF">PDIGIT_LOCUS4822</name>
</gene>
<reference evidence="3" key="1">
    <citation type="submission" date="2023-01" db="EMBL/GenBank/DDBJ databases">
        <authorList>
            <person name="Van Ghelder C."/>
            <person name="Rancurel C."/>
        </authorList>
    </citation>
    <scope>NUCLEOTIDE SEQUENCE</scope>
    <source>
        <strain evidence="3">CNCM I-4278</strain>
    </source>
</reference>
<dbReference type="Pfam" id="PF01757">
    <property type="entry name" value="Acyl_transf_3"/>
    <property type="match status" value="1"/>
</dbReference>
<keyword evidence="1" id="KW-1133">Transmembrane helix</keyword>
<dbReference type="InterPro" id="IPR002656">
    <property type="entry name" value="Acyl_transf_3_dom"/>
</dbReference>
<keyword evidence="1" id="KW-0812">Transmembrane</keyword>
<feature type="transmembrane region" description="Helical" evidence="1">
    <location>
        <begin position="404"/>
        <end position="428"/>
    </location>
</feature>
<proteinExistence type="predicted"/>
<feature type="transmembrane region" description="Helical" evidence="1">
    <location>
        <begin position="21"/>
        <end position="39"/>
    </location>
</feature>
<evidence type="ECO:0000256" key="1">
    <source>
        <dbReference type="SAM" id="Phobius"/>
    </source>
</evidence>
<accession>A0A9W4XH68</accession>
<feature type="transmembrane region" description="Helical" evidence="1">
    <location>
        <begin position="108"/>
        <end position="128"/>
    </location>
</feature>
<dbReference type="EMBL" id="CAOQHR010000003">
    <property type="protein sequence ID" value="CAI6331793.1"/>
    <property type="molecule type" value="Genomic_DNA"/>
</dbReference>
<keyword evidence="4" id="KW-1185">Reference proteome</keyword>
<feature type="domain" description="Acyltransferase 3" evidence="2">
    <location>
        <begin position="12"/>
        <end position="411"/>
    </location>
</feature>
<dbReference type="InterPro" id="IPR050879">
    <property type="entry name" value="Acyltransferase_3"/>
</dbReference>
<evidence type="ECO:0000259" key="2">
    <source>
        <dbReference type="Pfam" id="PF01757"/>
    </source>
</evidence>
<evidence type="ECO:0000313" key="4">
    <source>
        <dbReference type="Proteomes" id="UP001152607"/>
    </source>
</evidence>
<keyword evidence="1" id="KW-0472">Membrane</keyword>
<organism evidence="3 4">
    <name type="scientific">Periconia digitata</name>
    <dbReference type="NCBI Taxonomy" id="1303443"/>
    <lineage>
        <taxon>Eukaryota</taxon>
        <taxon>Fungi</taxon>
        <taxon>Dikarya</taxon>
        <taxon>Ascomycota</taxon>
        <taxon>Pezizomycotina</taxon>
        <taxon>Dothideomycetes</taxon>
        <taxon>Pleosporomycetidae</taxon>
        <taxon>Pleosporales</taxon>
        <taxon>Massarineae</taxon>
        <taxon>Periconiaceae</taxon>
        <taxon>Periconia</taxon>
    </lineage>
</organism>
<feature type="transmembrane region" description="Helical" evidence="1">
    <location>
        <begin position="218"/>
        <end position="236"/>
    </location>
</feature>
<feature type="transmembrane region" description="Helical" evidence="1">
    <location>
        <begin position="59"/>
        <end position="87"/>
    </location>
</feature>
<evidence type="ECO:0000313" key="3">
    <source>
        <dbReference type="EMBL" id="CAI6331793.1"/>
    </source>
</evidence>
<comment type="caution">
    <text evidence="3">The sequence shown here is derived from an EMBL/GenBank/DDBJ whole genome shotgun (WGS) entry which is preliminary data.</text>
</comment>
<dbReference type="OrthoDB" id="5819582at2759"/>
<dbReference type="AlphaFoldDB" id="A0A9W4XH68"/>
<sequence>MAEKSGSPSRKIWLDGLRGTAALIVAFFHLTTGSLAMPYRSFWDSPASENRHFIQIAPLRVIIAGQAMVDIFFVVSGYSISTGLIKLRNEGSMTDFYRKLTSSVVRRIFRLSFPVVVMMLISHVLFYGGTYALEFGEGQGCPEAKPWGSPIPHIECLVRSFVSIVNLQSSQDMTLNNHFWTIPVEIRGSMKVYLALLGLSTVGEKARLMVLGLLVVRFGWNGNPEFLAFFAGLLYAELDARRKHHELQLTSPLSSWSNKDYLVPKASRTRLVTALRYFVFALGFYLICLPVPMWHEGDITPTFSPDWNFLTIIPPLPWWDWEIKMRTWHTIGAIVIVGGMRHLPRIRAPFEWKAAQFLGHISFSLYLCHQTVYRIMLNRLLSWTSLGLSGLDYWGAKYQGRDGIVFAAWVISTAAIGVVTIMFSRYLANSVDQRSVSIGFRVEKFLVRM</sequence>
<name>A0A9W4XH68_9PLEO</name>
<dbReference type="GO" id="GO:0016747">
    <property type="term" value="F:acyltransferase activity, transferring groups other than amino-acyl groups"/>
    <property type="evidence" value="ECO:0007669"/>
    <property type="project" value="InterPro"/>
</dbReference>
<dbReference type="PANTHER" id="PTHR23028">
    <property type="entry name" value="ACETYLTRANSFERASE"/>
    <property type="match status" value="1"/>
</dbReference>
<feature type="transmembrane region" description="Helical" evidence="1">
    <location>
        <begin position="274"/>
        <end position="294"/>
    </location>
</feature>
<dbReference type="PANTHER" id="PTHR23028:SF134">
    <property type="entry name" value="PUTATIVE (AFU_ORTHOLOGUE AFUA_4G08520)-RELATED"/>
    <property type="match status" value="1"/>
</dbReference>
<dbReference type="Proteomes" id="UP001152607">
    <property type="component" value="Unassembled WGS sequence"/>
</dbReference>